<dbReference type="EMBL" id="UETB01000014">
    <property type="protein sequence ID" value="SSA45549.1"/>
    <property type="molecule type" value="Genomic_DNA"/>
</dbReference>
<dbReference type="InterPro" id="IPR048502">
    <property type="entry name" value="NamZ_N"/>
</dbReference>
<dbReference type="InterPro" id="IPR048503">
    <property type="entry name" value="NamZ_C"/>
</dbReference>
<evidence type="ECO:0000256" key="1">
    <source>
        <dbReference type="SAM" id="MobiDB-lite"/>
    </source>
</evidence>
<keyword evidence="7" id="KW-1185">Reference proteome</keyword>
<evidence type="ECO:0000313" key="6">
    <source>
        <dbReference type="EMBL" id="SSA45549.1"/>
    </source>
</evidence>
<feature type="domain" description="FIMAH" evidence="5">
    <location>
        <begin position="457"/>
        <end position="536"/>
    </location>
</feature>
<protein>
    <submittedName>
        <fullName evidence="6">Uncharacterized conserved protein YbbC, DUF1343 family</fullName>
    </submittedName>
</protein>
<dbReference type="Pfam" id="PF22888">
    <property type="entry name" value="FIMAH"/>
    <property type="match status" value="1"/>
</dbReference>
<dbReference type="PANTHER" id="PTHR42915">
    <property type="entry name" value="HYPOTHETICAL 460 KDA PROTEIN IN FEUA-SIGW INTERGENIC REGION [PRECURSOR]"/>
    <property type="match status" value="1"/>
</dbReference>
<proteinExistence type="predicted"/>
<dbReference type="AlphaFoldDB" id="A0A2Y9ATH9"/>
<feature type="domain" description="Peptidoglycan beta-N-acetylmuramidase NamZ C-terminal" evidence="4">
    <location>
        <begin position="286"/>
        <end position="452"/>
    </location>
</feature>
<feature type="chain" id="PRO_5030061972" evidence="2">
    <location>
        <begin position="29"/>
        <end position="539"/>
    </location>
</feature>
<dbReference type="Pfam" id="PF20732">
    <property type="entry name" value="NamZ_C"/>
    <property type="match status" value="1"/>
</dbReference>
<name>A0A2Y9ATH9_9MICO</name>
<feature type="region of interest" description="Disordered" evidence="1">
    <location>
        <begin position="32"/>
        <end position="51"/>
    </location>
</feature>
<evidence type="ECO:0000313" key="7">
    <source>
        <dbReference type="Proteomes" id="UP000250222"/>
    </source>
</evidence>
<dbReference type="PANTHER" id="PTHR42915:SF1">
    <property type="entry name" value="PEPTIDOGLYCAN BETA-N-ACETYLMURAMIDASE NAMZ"/>
    <property type="match status" value="1"/>
</dbReference>
<dbReference type="InterPro" id="IPR054470">
    <property type="entry name" value="FIMAH_dom"/>
</dbReference>
<dbReference type="Gene3D" id="3.90.1150.140">
    <property type="match status" value="1"/>
</dbReference>
<evidence type="ECO:0000259" key="4">
    <source>
        <dbReference type="Pfam" id="PF20732"/>
    </source>
</evidence>
<reference evidence="6 7" key="1">
    <citation type="submission" date="2016-10" db="EMBL/GenBank/DDBJ databases">
        <authorList>
            <person name="Cai Z."/>
        </authorList>
    </citation>
    <scope>NUCLEOTIDE SEQUENCE [LARGE SCALE GENOMIC DNA]</scope>
    <source>
        <strain evidence="6 7">CGMCC 1.10826</strain>
    </source>
</reference>
<dbReference type="Pfam" id="PF07075">
    <property type="entry name" value="NamZ_N"/>
    <property type="match status" value="1"/>
</dbReference>
<evidence type="ECO:0000259" key="3">
    <source>
        <dbReference type="Pfam" id="PF07075"/>
    </source>
</evidence>
<feature type="domain" description="Peptidoglycan beta-N-acetylmuramidase NamZ N-terminal" evidence="3">
    <location>
        <begin position="76"/>
        <end position="281"/>
    </location>
</feature>
<dbReference type="OrthoDB" id="9801061at2"/>
<organism evidence="6 7">
    <name type="scientific">Georgenia satyanarayanai</name>
    <dbReference type="NCBI Taxonomy" id="860221"/>
    <lineage>
        <taxon>Bacteria</taxon>
        <taxon>Bacillati</taxon>
        <taxon>Actinomycetota</taxon>
        <taxon>Actinomycetes</taxon>
        <taxon>Micrococcales</taxon>
        <taxon>Bogoriellaceae</taxon>
        <taxon>Georgenia</taxon>
    </lineage>
</organism>
<keyword evidence="2" id="KW-0732">Signal</keyword>
<accession>A0A2Y9ATH9</accession>
<dbReference type="Gene3D" id="3.40.50.12170">
    <property type="entry name" value="Uncharacterised protein PF07075, DUF1343"/>
    <property type="match status" value="1"/>
</dbReference>
<gene>
    <name evidence="6" type="ORF">SAMN05216184_11474</name>
</gene>
<evidence type="ECO:0000259" key="5">
    <source>
        <dbReference type="Pfam" id="PF22888"/>
    </source>
</evidence>
<feature type="signal peptide" evidence="2">
    <location>
        <begin position="1"/>
        <end position="28"/>
    </location>
</feature>
<dbReference type="GO" id="GO:0033922">
    <property type="term" value="F:peptidoglycan beta-N-acetylmuramidase activity"/>
    <property type="evidence" value="ECO:0007669"/>
    <property type="project" value="InterPro"/>
</dbReference>
<sequence length="539" mass="58410">MLVRRLRQWSPVLGAAAAVALVGGSIGAATSAPQPVAAPPATLAQPSDQTGPTVELGVERLLSDPDQLALLDGKRVGLITNPTGVDSELTHSMDLLIAGEDDGNYELTALYAPEHGILGGAPAGASVESYVDPRTGLTVWSLYGATQRPTEEMLADVDVLLFDIQDIGARFYTYIWTMYYAMDAAAEFDKEFVVLDRPNPLGDRMDGPVLDPALSSFVGLREIPMQHGLTVGELASLFNGEFLEEPVEGFHVVEMTGYDPDDFVTGYGLEWVLPSPNIPTIETAWAYAGTGLIESLDASEGRGTTTPFLWIGHGEIDELGAYELAEDLNSRGLEGVHFRPMFANPTTSKQAGRLSGGVQLHITDPAAYVPVRTGLHVLQAFYDTEGVDWREGTIYPNQRCETEADTCWIDRLTGDKDVRLQLEAGVDPDEIIAGWQEELAAFDDVAEDYRLYEDATLAGLRTALEGHVADGAVAGPIVRQLTTALDQAERHLDAGRSEQAAYSLDRFLRHLDAPKRPDTLSEEAATELRERAVALRDSL</sequence>
<dbReference type="InterPro" id="IPR008302">
    <property type="entry name" value="NamZ"/>
</dbReference>
<evidence type="ECO:0000256" key="2">
    <source>
        <dbReference type="SAM" id="SignalP"/>
    </source>
</evidence>
<dbReference type="Proteomes" id="UP000250222">
    <property type="component" value="Unassembled WGS sequence"/>
</dbReference>
<dbReference type="RefSeq" id="WP_110853425.1">
    <property type="nucleotide sequence ID" value="NZ_QKLZ01000014.1"/>
</dbReference>